<reference evidence="2" key="1">
    <citation type="submission" date="2016-06" db="EMBL/GenBank/DDBJ databases">
        <title>Parallel loss of symbiosis genes in relatives of nitrogen-fixing non-legume Parasponia.</title>
        <authorList>
            <person name="Van Velzen R."/>
            <person name="Holmer R."/>
            <person name="Bu F."/>
            <person name="Rutten L."/>
            <person name="Van Zeijl A."/>
            <person name="Liu W."/>
            <person name="Santuari L."/>
            <person name="Cao Q."/>
            <person name="Sharma T."/>
            <person name="Shen D."/>
            <person name="Roswanjaya Y."/>
            <person name="Wardhani T."/>
            <person name="Kalhor M.S."/>
            <person name="Jansen J."/>
            <person name="Van den Hoogen J."/>
            <person name="Gungor B."/>
            <person name="Hartog M."/>
            <person name="Hontelez J."/>
            <person name="Verver J."/>
            <person name="Yang W.-C."/>
            <person name="Schijlen E."/>
            <person name="Repin R."/>
            <person name="Schilthuizen M."/>
            <person name="Schranz E."/>
            <person name="Heidstra R."/>
            <person name="Miyata K."/>
            <person name="Fedorova E."/>
            <person name="Kohlen W."/>
            <person name="Bisseling T."/>
            <person name="Smit S."/>
            <person name="Geurts R."/>
        </authorList>
    </citation>
    <scope>NUCLEOTIDE SEQUENCE [LARGE SCALE GENOMIC DNA]</scope>
    <source>
        <strain evidence="2">cv. RG33-2</strain>
    </source>
</reference>
<gene>
    <name evidence="1" type="ORF">TorRG33x02_132310</name>
</gene>
<keyword evidence="2" id="KW-1185">Reference proteome</keyword>
<dbReference type="InParanoid" id="A0A2P5EZQ9"/>
<dbReference type="Proteomes" id="UP000237000">
    <property type="component" value="Unassembled WGS sequence"/>
</dbReference>
<accession>A0A2P5EZQ9</accession>
<dbReference type="AlphaFoldDB" id="A0A2P5EZQ9"/>
<proteinExistence type="predicted"/>
<protein>
    <submittedName>
        <fullName evidence="1">Uncharacterized protein</fullName>
    </submittedName>
</protein>
<organism evidence="1 2">
    <name type="scientific">Trema orientale</name>
    <name type="common">Charcoal tree</name>
    <name type="synonym">Celtis orientalis</name>
    <dbReference type="NCBI Taxonomy" id="63057"/>
    <lineage>
        <taxon>Eukaryota</taxon>
        <taxon>Viridiplantae</taxon>
        <taxon>Streptophyta</taxon>
        <taxon>Embryophyta</taxon>
        <taxon>Tracheophyta</taxon>
        <taxon>Spermatophyta</taxon>
        <taxon>Magnoliopsida</taxon>
        <taxon>eudicotyledons</taxon>
        <taxon>Gunneridae</taxon>
        <taxon>Pentapetalae</taxon>
        <taxon>rosids</taxon>
        <taxon>fabids</taxon>
        <taxon>Rosales</taxon>
        <taxon>Cannabaceae</taxon>
        <taxon>Trema</taxon>
    </lineage>
</organism>
<evidence type="ECO:0000313" key="2">
    <source>
        <dbReference type="Proteomes" id="UP000237000"/>
    </source>
</evidence>
<sequence length="153" mass="16950">MGARCGYQEVSAMMAYTSQGSEWPRAIIRIDGRFGSDFDVSSSIEKHPEGETAYPQVLEFPSGPVACLRVLRRTLRFQSFPRVLRCTLGSHIWDLLKLPLTTAPKPEASSFVLIVVLLDAYLGFLSHLPVCLYFFGSSLSFEVLGPEDGKSSQ</sequence>
<name>A0A2P5EZQ9_TREOI</name>
<dbReference type="EMBL" id="JXTC01000078">
    <property type="protein sequence ID" value="PON91013.1"/>
    <property type="molecule type" value="Genomic_DNA"/>
</dbReference>
<evidence type="ECO:0000313" key="1">
    <source>
        <dbReference type="EMBL" id="PON91013.1"/>
    </source>
</evidence>
<comment type="caution">
    <text evidence="1">The sequence shown here is derived from an EMBL/GenBank/DDBJ whole genome shotgun (WGS) entry which is preliminary data.</text>
</comment>